<reference evidence="4 5" key="1">
    <citation type="journal article" date="2008" name="Nature">
        <title>The Phaeodactylum genome reveals the evolutionary history of diatom genomes.</title>
        <authorList>
            <person name="Bowler C."/>
            <person name="Allen A.E."/>
            <person name="Badger J.H."/>
            <person name="Grimwood J."/>
            <person name="Jabbari K."/>
            <person name="Kuo A."/>
            <person name="Maheswari U."/>
            <person name="Martens C."/>
            <person name="Maumus F."/>
            <person name="Otillar R.P."/>
            <person name="Rayko E."/>
            <person name="Salamov A."/>
            <person name="Vandepoele K."/>
            <person name="Beszteri B."/>
            <person name="Gruber A."/>
            <person name="Heijde M."/>
            <person name="Katinka M."/>
            <person name="Mock T."/>
            <person name="Valentin K."/>
            <person name="Verret F."/>
            <person name="Berges J.A."/>
            <person name="Brownlee C."/>
            <person name="Cadoret J.P."/>
            <person name="Chiovitti A."/>
            <person name="Choi C.J."/>
            <person name="Coesel S."/>
            <person name="De Martino A."/>
            <person name="Detter J.C."/>
            <person name="Durkin C."/>
            <person name="Falciatore A."/>
            <person name="Fournet J."/>
            <person name="Haruta M."/>
            <person name="Huysman M.J."/>
            <person name="Jenkins B.D."/>
            <person name="Jiroutova K."/>
            <person name="Jorgensen R.E."/>
            <person name="Joubert Y."/>
            <person name="Kaplan A."/>
            <person name="Kroger N."/>
            <person name="Kroth P.G."/>
            <person name="La Roche J."/>
            <person name="Lindquist E."/>
            <person name="Lommer M."/>
            <person name="Martin-Jezequel V."/>
            <person name="Lopez P.J."/>
            <person name="Lucas S."/>
            <person name="Mangogna M."/>
            <person name="McGinnis K."/>
            <person name="Medlin L.K."/>
            <person name="Montsant A."/>
            <person name="Oudot-Le Secq M.P."/>
            <person name="Napoli C."/>
            <person name="Obornik M."/>
            <person name="Parker M.S."/>
            <person name="Petit J.L."/>
            <person name="Porcel B.M."/>
            <person name="Poulsen N."/>
            <person name="Robison M."/>
            <person name="Rychlewski L."/>
            <person name="Rynearson T.A."/>
            <person name="Schmutz J."/>
            <person name="Shapiro H."/>
            <person name="Siaut M."/>
            <person name="Stanley M."/>
            <person name="Sussman M.R."/>
            <person name="Taylor A.R."/>
            <person name="Vardi A."/>
            <person name="von Dassow P."/>
            <person name="Vyverman W."/>
            <person name="Willis A."/>
            <person name="Wyrwicz L.S."/>
            <person name="Rokhsar D.S."/>
            <person name="Weissenbach J."/>
            <person name="Armbrust E.V."/>
            <person name="Green B.R."/>
            <person name="Van de Peer Y."/>
            <person name="Grigoriev I.V."/>
        </authorList>
    </citation>
    <scope>NUCLEOTIDE SEQUENCE [LARGE SCALE GENOMIC DNA]</scope>
    <source>
        <strain evidence="4 5">CCAP 1055/1</strain>
    </source>
</reference>
<proteinExistence type="predicted"/>
<dbReference type="PaxDb" id="2850-Phatr23838"/>
<keyword evidence="5" id="KW-1185">Reference proteome</keyword>
<evidence type="ECO:0000256" key="2">
    <source>
        <dbReference type="ARBA" id="ARBA00022840"/>
    </source>
</evidence>
<feature type="domain" description="AAA+ ATPase" evidence="3">
    <location>
        <begin position="998"/>
        <end position="1159"/>
    </location>
</feature>
<protein>
    <recommendedName>
        <fullName evidence="3">AAA+ ATPase domain-containing protein</fullName>
    </recommendedName>
</protein>
<dbReference type="InterPro" id="IPR003593">
    <property type="entry name" value="AAA+_ATPase"/>
</dbReference>
<feature type="domain" description="AAA+ ATPase" evidence="3">
    <location>
        <begin position="1339"/>
        <end position="1526"/>
    </location>
</feature>
<evidence type="ECO:0000313" key="5">
    <source>
        <dbReference type="Proteomes" id="UP000000759"/>
    </source>
</evidence>
<dbReference type="OrthoDB" id="5186at2759"/>
<dbReference type="Gene3D" id="3.40.50.300">
    <property type="entry name" value="P-loop containing nucleotide triphosphate hydrolases"/>
    <property type="match status" value="7"/>
</dbReference>
<evidence type="ECO:0000256" key="1">
    <source>
        <dbReference type="ARBA" id="ARBA00022741"/>
    </source>
</evidence>
<dbReference type="FunFam" id="3.40.50.300:FF:001384">
    <property type="entry name" value="Midasin"/>
    <property type="match status" value="1"/>
</dbReference>
<dbReference type="GO" id="GO:0016887">
    <property type="term" value="F:ATP hydrolysis activity"/>
    <property type="evidence" value="ECO:0007669"/>
    <property type="project" value="InterPro"/>
</dbReference>
<organism evidence="4 5">
    <name type="scientific">Phaeodactylum tricornutum (strain CCAP 1055/1)</name>
    <dbReference type="NCBI Taxonomy" id="556484"/>
    <lineage>
        <taxon>Eukaryota</taxon>
        <taxon>Sar</taxon>
        <taxon>Stramenopiles</taxon>
        <taxon>Ochrophyta</taxon>
        <taxon>Bacillariophyta</taxon>
        <taxon>Bacillariophyceae</taxon>
        <taxon>Bacillariophycidae</taxon>
        <taxon>Naviculales</taxon>
        <taxon>Phaeodactylaceae</taxon>
        <taxon>Phaeodactylum</taxon>
    </lineage>
</organism>
<feature type="domain" description="AAA+ ATPase" evidence="3">
    <location>
        <begin position="736"/>
        <end position="861"/>
    </location>
</feature>
<dbReference type="InterPro" id="IPR011704">
    <property type="entry name" value="ATPase_dyneun-rel_AAA"/>
</dbReference>
<dbReference type="InParanoid" id="B7GDA1"/>
<name>B7GDA1_PHATC</name>
<keyword evidence="2" id="KW-0067">ATP-binding</keyword>
<dbReference type="InterPro" id="IPR040848">
    <property type="entry name" value="AAA_lid_7"/>
</dbReference>
<dbReference type="RefSeq" id="XP_002185018.1">
    <property type="nucleotide sequence ID" value="XM_002184982.1"/>
</dbReference>
<keyword evidence="1" id="KW-0547">Nucleotide-binding</keyword>
<dbReference type="InterPro" id="IPR041190">
    <property type="entry name" value="Midasin_AAA_lid_5"/>
</dbReference>
<dbReference type="eggNOG" id="KOG1808">
    <property type="taxonomic scope" value="Eukaryota"/>
</dbReference>
<dbReference type="Pfam" id="PF17867">
    <property type="entry name" value="AAA_lid_7"/>
    <property type="match status" value="2"/>
</dbReference>
<dbReference type="Pfam" id="PF07728">
    <property type="entry name" value="AAA_5"/>
    <property type="match status" value="6"/>
</dbReference>
<dbReference type="InterPro" id="IPR027417">
    <property type="entry name" value="P-loop_NTPase"/>
</dbReference>
<accession>B7GDA1</accession>
<dbReference type="FunFam" id="3.40.50.300:FF:004102">
    <property type="entry name" value="Uncharacterized protein"/>
    <property type="match status" value="1"/>
</dbReference>
<dbReference type="SMART" id="SM00382">
    <property type="entry name" value="AAA"/>
    <property type="match status" value="4"/>
</dbReference>
<dbReference type="PANTHER" id="PTHR48103:SF2">
    <property type="entry name" value="MIDASIN"/>
    <property type="match status" value="1"/>
</dbReference>
<reference evidence="5" key="2">
    <citation type="submission" date="2008-08" db="EMBL/GenBank/DDBJ databases">
        <authorList>
            <consortium name="Diatom Consortium"/>
            <person name="Grigoriev I."/>
            <person name="Grimwood J."/>
            <person name="Kuo A."/>
            <person name="Otillar R.P."/>
            <person name="Salamov A."/>
            <person name="Detter J.C."/>
            <person name="Lindquist E."/>
            <person name="Shapiro H."/>
            <person name="Lucas S."/>
            <person name="Glavina del Rio T."/>
            <person name="Pitluck S."/>
            <person name="Rokhsar D."/>
            <person name="Bowler C."/>
        </authorList>
    </citation>
    <scope>GENOME REANNOTATION</scope>
    <source>
        <strain evidence="5">CCAP 1055/1</strain>
    </source>
</reference>
<sequence length="1879" mass="209272">MFAFDEHTAAHHDDQLLEIHVDEETDTKTLVGSYTTTDVPGEFEWRPGALTRAIRSGKWVLLEDLDSIPIEIQASLVQLLKSRLLPLGNGKVERCHPNFRLFGTLTILPDVIHPGSVGGKRILSPTMWRHIRIEPLPLSELKEIAVSMHKEVPGFVVDCVLKVFTALDQSGRTTAIEDDFMDGLQLLTRAIIGRNPSVRDLFKVLTLCLAETYDIFVAACPDRNFKEECLRSIFAPTWGVSADLALSYIDRRRPEPVVYPAYTEVGRARIPIPELYIRPNTDKETFAQTSYALRLMESIGVCIAENEPTLLVGETGCGKTTILQHLARLSGRDLVVQNLSLQTDSTDLLGGFRPLEIQQVARSVYQNFVDLFTSSFSRKQNADFLAFTSDAMKRGNWKRLSQCFRKAAKLGIDKVKERSWDSESSSVAASWRRFEKSTGRFEQQRLACNSGLAFVFAEGALIEAITRGKWVLLDEINLASSETLQRLCGLLDDPTSSITLTERGDGEPVERHPDFRLFAAMNPATDSGKKDLHASIRSRFTELYVDELLDPLELRVVAERYICAVLPVTDTPPEHTETVVKAVDVYLECRSLAERVLVDGSGQKPRYTLRTLSRALTASQIYVLQQKLPLQRALYEGFELAFQGPLSQTSLKPFCDLLTQAFASGLKKEEMDHPGRRPGGTAAVDRFALIKPFWIEKGPLESIDWSELNSNARSKFVLTRSTTNNLRRLARAVASGPWPILLEGPTSAGKTSLVEYLAARCGHHVIRINNHEHTDVQEYTGSFAADSSGRLAFQDGLLALNRLLDDNRELYLPETNETVRPKHGFRLFATQNPSGVYGGRKPLSRAFRNRFTELHLDDIPSSEMITILEKRSGCPPQHAKILVSIMDALRLKRSKSGVFLGKNSFITPRDLLRWAERHATGKIELAHEGFMLLGERLRTREEKDCVREEIEKHLNVKIDLETLYFSESSEARSVLHPTIAPTRSLLRLVTLVLRCVRQREPVLLVGDTGCGKTTAVQLLSCVLESELHTINCHATTETSDLLGGLRPVRDLARAYNALFEWSDGPLVKAVKAGDMILLDEISLAEDAVLERLNSVLEPSRTLVLAEKGSADDVESRVLIAHECFQLFATMNPGGDFGKRELSPALRSRFTEIWVPAVTDSADIDFVLERSLAQSAFEEGTRNDVKRKMIEYFNWFNEHLCTDPSRPYAELALSLRDILTWAAFITACTQAGDDLDIWGIYYHGACLMHLDGLGLGTALASHDSASAKNKAIEFLMEHVPVDKRSTLGVMTNGFNVLDAKFGCNTFRIPVGQDHVAEADFNLEAPTTSVNIFRILRAMQLSKPVLLEGSPGVGKTTLVAALAAASGHKLVRINLSDQTDISDLFGSDLPVPEKDASGNNSASFSWCDGVLLSAIKKGDWVLLDELNLASQAVLEGLNSCLDHRASVYIPELGSSFRCPASFRIFAAQNPLAQGGGRKGLPKSFLNRFTKVFVDSLTDDDLRVILTAKFPSLDEKLIDRVIAFNSRINCDVVQDRLYGQSGAPWEFNLRDVFRWCELLRFDLFGQISISLPLVLARDLYFQRFRAQHDREIAKERYLSIFGSVDQKDPRCKLATTPLEVLVGSVRLARLRGPDITRGPYVVESPLSLIHFQALEAVARCISKNWPCLLVGPAVVGKSSTIGCLAELTGRKLVEICLSPSSDVSELVGCFEQVDGLEDYRVAFASICRVAEEYLLLGGSETEKLRSRVDLNPIVWDDLAASRDLLLNYNGKMSTIGGHFVWKDGILIEAMEKGYWLHLKHVNLCPASVLDRLNSVMEPNGSLLLAECSSAGEDGGTRHRQVHCHPDFRIFLSMNPEYGEVSRAMRNRCVEIALMDHPALAYE</sequence>
<dbReference type="KEGG" id="pti:PHATRDRAFT_23838"/>
<feature type="domain" description="AAA+ ATPase" evidence="3">
    <location>
        <begin position="305"/>
        <end position="549"/>
    </location>
</feature>
<dbReference type="CDD" id="cd00009">
    <property type="entry name" value="AAA"/>
    <property type="match status" value="1"/>
</dbReference>
<dbReference type="STRING" id="556484.B7GDA1"/>
<dbReference type="GO" id="GO:0005524">
    <property type="term" value="F:ATP binding"/>
    <property type="evidence" value="ECO:0007669"/>
    <property type="project" value="UniProtKB-KW"/>
</dbReference>
<dbReference type="Proteomes" id="UP000000759">
    <property type="component" value="Chromosome 27"/>
</dbReference>
<dbReference type="GO" id="GO:0000027">
    <property type="term" value="P:ribosomal large subunit assembly"/>
    <property type="evidence" value="ECO:0007669"/>
    <property type="project" value="TreeGrafter"/>
</dbReference>
<evidence type="ECO:0000313" key="4">
    <source>
        <dbReference type="EMBL" id="EEC43465.1"/>
    </source>
</evidence>
<gene>
    <name evidence="4" type="ORF">PHATRDRAFT_23838</name>
</gene>
<dbReference type="GeneID" id="7198891"/>
<evidence type="ECO:0000259" key="3">
    <source>
        <dbReference type="SMART" id="SM00382"/>
    </source>
</evidence>
<dbReference type="PANTHER" id="PTHR48103">
    <property type="entry name" value="MIDASIN-RELATED"/>
    <property type="match status" value="1"/>
</dbReference>
<dbReference type="GO" id="GO:0030687">
    <property type="term" value="C:preribosome, large subunit precursor"/>
    <property type="evidence" value="ECO:0007669"/>
    <property type="project" value="TreeGrafter"/>
</dbReference>
<dbReference type="GO" id="GO:0000055">
    <property type="term" value="P:ribosomal large subunit export from nucleus"/>
    <property type="evidence" value="ECO:0007669"/>
    <property type="project" value="TreeGrafter"/>
</dbReference>
<feature type="non-terminal residue" evidence="4">
    <location>
        <position position="1879"/>
    </location>
</feature>
<dbReference type="Pfam" id="PF17865">
    <property type="entry name" value="AAA_lid_5"/>
    <property type="match status" value="1"/>
</dbReference>
<dbReference type="GO" id="GO:0005634">
    <property type="term" value="C:nucleus"/>
    <property type="evidence" value="ECO:0007669"/>
    <property type="project" value="TreeGrafter"/>
</dbReference>
<dbReference type="EMBL" id="CM000629">
    <property type="protein sequence ID" value="EEC43465.1"/>
    <property type="molecule type" value="Genomic_DNA"/>
</dbReference>
<dbReference type="SUPFAM" id="SSF52540">
    <property type="entry name" value="P-loop containing nucleoside triphosphate hydrolases"/>
    <property type="match status" value="6"/>
</dbReference>